<evidence type="ECO:0000256" key="1">
    <source>
        <dbReference type="ARBA" id="ARBA00022553"/>
    </source>
</evidence>
<feature type="modified residue" description="4-aspartylphosphate" evidence="4">
    <location>
        <position position="64"/>
    </location>
</feature>
<dbReference type="Gene3D" id="3.40.50.2300">
    <property type="match status" value="1"/>
</dbReference>
<dbReference type="Pfam" id="PF00072">
    <property type="entry name" value="Response_reg"/>
    <property type="match status" value="1"/>
</dbReference>
<protein>
    <submittedName>
        <fullName evidence="6">Response regulator</fullName>
    </submittedName>
</protein>
<name>A0A6N6VIV3_9HYPH</name>
<evidence type="ECO:0000259" key="5">
    <source>
        <dbReference type="PROSITE" id="PS50110"/>
    </source>
</evidence>
<gene>
    <name evidence="6" type="ORF">F2P47_13340</name>
</gene>
<keyword evidence="1 4" id="KW-0597">Phosphoprotein</keyword>
<evidence type="ECO:0000313" key="6">
    <source>
        <dbReference type="EMBL" id="KAB7739198.1"/>
    </source>
</evidence>
<comment type="caution">
    <text evidence="6">The sequence shown here is derived from an EMBL/GenBank/DDBJ whole genome shotgun (WGS) entry which is preliminary data.</text>
</comment>
<feature type="domain" description="Response regulatory" evidence="5">
    <location>
        <begin position="15"/>
        <end position="130"/>
    </location>
</feature>
<keyword evidence="2" id="KW-0805">Transcription regulation</keyword>
<sequence>MAAIPADHGERAVATCLIADQSAPVRKAAKFLLESLGFEVVGVRDGEEALRTVRSVAPDLILLDARLPGFEAAALIDEIRSLPEGAPACIFFIADGGPAGVRAAMEAGADDFLIKPFDRELLSFKLEQARARGCLREGKRAMKLVQDNSHSWRFRAFGKAI</sequence>
<dbReference type="SUPFAM" id="SSF52172">
    <property type="entry name" value="CheY-like"/>
    <property type="match status" value="1"/>
</dbReference>
<dbReference type="AlphaFoldDB" id="A0A6N6VIV3"/>
<evidence type="ECO:0000256" key="4">
    <source>
        <dbReference type="PROSITE-ProRule" id="PRU00169"/>
    </source>
</evidence>
<evidence type="ECO:0000256" key="3">
    <source>
        <dbReference type="ARBA" id="ARBA00023163"/>
    </source>
</evidence>
<evidence type="ECO:0000256" key="2">
    <source>
        <dbReference type="ARBA" id="ARBA00023015"/>
    </source>
</evidence>
<evidence type="ECO:0000313" key="7">
    <source>
        <dbReference type="Proteomes" id="UP000468901"/>
    </source>
</evidence>
<dbReference type="EMBL" id="WESC01000012">
    <property type="protein sequence ID" value="KAB7739198.1"/>
    <property type="molecule type" value="Genomic_DNA"/>
</dbReference>
<dbReference type="PANTHER" id="PTHR44591">
    <property type="entry name" value="STRESS RESPONSE REGULATOR PROTEIN 1"/>
    <property type="match status" value="1"/>
</dbReference>
<organism evidence="6 7">
    <name type="scientific">Parvibaculum sedimenti</name>
    <dbReference type="NCBI Taxonomy" id="2608632"/>
    <lineage>
        <taxon>Bacteria</taxon>
        <taxon>Pseudomonadati</taxon>
        <taxon>Pseudomonadota</taxon>
        <taxon>Alphaproteobacteria</taxon>
        <taxon>Hyphomicrobiales</taxon>
        <taxon>Parvibaculaceae</taxon>
        <taxon>Parvibaculum</taxon>
    </lineage>
</organism>
<dbReference type="PANTHER" id="PTHR44591:SF3">
    <property type="entry name" value="RESPONSE REGULATORY DOMAIN-CONTAINING PROTEIN"/>
    <property type="match status" value="1"/>
</dbReference>
<keyword evidence="7" id="KW-1185">Reference proteome</keyword>
<keyword evidence="3" id="KW-0804">Transcription</keyword>
<dbReference type="SMART" id="SM00448">
    <property type="entry name" value="REC"/>
    <property type="match status" value="1"/>
</dbReference>
<accession>A0A6N6VIV3</accession>
<dbReference type="InterPro" id="IPR011006">
    <property type="entry name" value="CheY-like_superfamily"/>
</dbReference>
<dbReference type="InterPro" id="IPR001789">
    <property type="entry name" value="Sig_transdc_resp-reg_receiver"/>
</dbReference>
<dbReference type="GO" id="GO:0000160">
    <property type="term" value="P:phosphorelay signal transduction system"/>
    <property type="evidence" value="ECO:0007669"/>
    <property type="project" value="InterPro"/>
</dbReference>
<dbReference type="PROSITE" id="PS50110">
    <property type="entry name" value="RESPONSE_REGULATORY"/>
    <property type="match status" value="1"/>
</dbReference>
<dbReference type="InterPro" id="IPR050595">
    <property type="entry name" value="Bact_response_regulator"/>
</dbReference>
<reference evidence="6 7" key="1">
    <citation type="submission" date="2019-09" db="EMBL/GenBank/DDBJ databases">
        <title>Parvibaculum sedimenti sp. nov., isolated from sediment.</title>
        <authorList>
            <person name="Wang Y."/>
        </authorList>
    </citation>
    <scope>NUCLEOTIDE SEQUENCE [LARGE SCALE GENOMIC DNA]</scope>
    <source>
        <strain evidence="6 7">HXT-9</strain>
    </source>
</reference>
<proteinExistence type="predicted"/>
<dbReference type="Proteomes" id="UP000468901">
    <property type="component" value="Unassembled WGS sequence"/>
</dbReference>
<dbReference type="CDD" id="cd00156">
    <property type="entry name" value="REC"/>
    <property type="match status" value="1"/>
</dbReference>
<dbReference type="RefSeq" id="WP_152216870.1">
    <property type="nucleotide sequence ID" value="NZ_WESC01000012.1"/>
</dbReference>